<protein>
    <submittedName>
        <fullName evidence="2">Uncharacterized protein</fullName>
    </submittedName>
</protein>
<sequence length="325" mass="35681">MKQAVEAMKSSHADVLNKQDRSDLNRSRGSARWELNVTESKPLEISVQRIDRPPAANIKMRSSMYLQAAAKLAVTAHPLTRPKGLKGWSKPRQTSVLLPPISRSNAIPSNVDRAAALPPQRKKSAIPKGYGTRISTGNVMMENTMFHLLVTQCGKANQESNMNNKISAAVAAGNRAAFIDPESRSRLIKRSFDGQPAAKLTPALVEPPVRQKKNDSCDPGASHSSTMAAVKVKHDASLCEARQQRGCFCSSDSAIETESEGSEGKGHTEWLKDTDDDEYYTDQRITEWVLEVNDSLFPTGNDELKSSKPAEEQDVATIKIIYTGY</sequence>
<accession>A0A6A4TJP6</accession>
<feature type="region of interest" description="Disordered" evidence="1">
    <location>
        <begin position="1"/>
        <end position="27"/>
    </location>
</feature>
<dbReference type="AlphaFoldDB" id="A0A6A4TJP6"/>
<feature type="compositionally biased region" description="Basic and acidic residues" evidence="1">
    <location>
        <begin position="9"/>
        <end position="26"/>
    </location>
</feature>
<evidence type="ECO:0000313" key="2">
    <source>
        <dbReference type="EMBL" id="KAF0044688.1"/>
    </source>
</evidence>
<organism evidence="2 3">
    <name type="scientific">Scophthalmus maximus</name>
    <name type="common">Turbot</name>
    <name type="synonym">Psetta maxima</name>
    <dbReference type="NCBI Taxonomy" id="52904"/>
    <lineage>
        <taxon>Eukaryota</taxon>
        <taxon>Metazoa</taxon>
        <taxon>Chordata</taxon>
        <taxon>Craniata</taxon>
        <taxon>Vertebrata</taxon>
        <taxon>Euteleostomi</taxon>
        <taxon>Actinopterygii</taxon>
        <taxon>Neopterygii</taxon>
        <taxon>Teleostei</taxon>
        <taxon>Neoteleostei</taxon>
        <taxon>Acanthomorphata</taxon>
        <taxon>Carangaria</taxon>
        <taxon>Pleuronectiformes</taxon>
        <taxon>Pleuronectoidei</taxon>
        <taxon>Scophthalmidae</taxon>
        <taxon>Scophthalmus</taxon>
    </lineage>
</organism>
<name>A0A6A4TJP6_SCOMX</name>
<evidence type="ECO:0000256" key="1">
    <source>
        <dbReference type="SAM" id="MobiDB-lite"/>
    </source>
</evidence>
<evidence type="ECO:0000313" key="3">
    <source>
        <dbReference type="Proteomes" id="UP000438429"/>
    </source>
</evidence>
<dbReference type="EMBL" id="VEVO01000003">
    <property type="protein sequence ID" value="KAF0044688.1"/>
    <property type="molecule type" value="Genomic_DNA"/>
</dbReference>
<proteinExistence type="predicted"/>
<gene>
    <name evidence="2" type="ORF">F2P81_003846</name>
</gene>
<reference evidence="2 3" key="1">
    <citation type="submission" date="2019-06" db="EMBL/GenBank/DDBJ databases">
        <title>Draft genomes of female and male turbot (Scophthalmus maximus).</title>
        <authorList>
            <person name="Xu H."/>
            <person name="Xu X.-W."/>
            <person name="Shao C."/>
            <person name="Chen S."/>
        </authorList>
    </citation>
    <scope>NUCLEOTIDE SEQUENCE [LARGE SCALE GENOMIC DNA]</scope>
    <source>
        <strain evidence="2">Ysfricsl-2016a</strain>
        <tissue evidence="2">Blood</tissue>
    </source>
</reference>
<comment type="caution">
    <text evidence="2">The sequence shown here is derived from an EMBL/GenBank/DDBJ whole genome shotgun (WGS) entry which is preliminary data.</text>
</comment>
<feature type="region of interest" description="Disordered" evidence="1">
    <location>
        <begin position="198"/>
        <end position="224"/>
    </location>
</feature>
<dbReference type="Proteomes" id="UP000438429">
    <property type="component" value="Unassembled WGS sequence"/>
</dbReference>